<accession>A0A1E5RYY7</accession>
<proteinExistence type="inferred from homology"/>
<dbReference type="OrthoDB" id="3971711at2759"/>
<organism evidence="5 6">
    <name type="scientific">Hanseniaspora opuntiae</name>
    <dbReference type="NCBI Taxonomy" id="211096"/>
    <lineage>
        <taxon>Eukaryota</taxon>
        <taxon>Fungi</taxon>
        <taxon>Dikarya</taxon>
        <taxon>Ascomycota</taxon>
        <taxon>Saccharomycotina</taxon>
        <taxon>Saccharomycetes</taxon>
        <taxon>Saccharomycodales</taxon>
        <taxon>Saccharomycodaceae</taxon>
        <taxon>Hanseniaspora</taxon>
    </lineage>
</organism>
<dbReference type="AlphaFoldDB" id="A0A1E5RYY7"/>
<evidence type="ECO:0000256" key="1">
    <source>
        <dbReference type="RuleBase" id="RU004560"/>
    </source>
</evidence>
<protein>
    <submittedName>
        <fullName evidence="5">Sporulation-regulated protein 3</fullName>
    </submittedName>
</protein>
<feature type="compositionally biased region" description="Polar residues" evidence="3">
    <location>
        <begin position="38"/>
        <end position="51"/>
    </location>
</feature>
<feature type="compositionally biased region" description="Polar residues" evidence="3">
    <location>
        <begin position="1"/>
        <end position="26"/>
    </location>
</feature>
<keyword evidence="1" id="KW-0342">GTP-binding</keyword>
<feature type="domain" description="Septin-type G" evidence="4">
    <location>
        <begin position="299"/>
        <end position="583"/>
    </location>
</feature>
<dbReference type="Gene3D" id="3.40.50.300">
    <property type="entry name" value="P-loop containing nucleotide triphosphate hydrolases"/>
    <property type="match status" value="1"/>
</dbReference>
<name>A0A1E5RYY7_9ASCO</name>
<keyword evidence="6" id="KW-1185">Reference proteome</keyword>
<dbReference type="Pfam" id="PF00735">
    <property type="entry name" value="Septin"/>
    <property type="match status" value="1"/>
</dbReference>
<evidence type="ECO:0000313" key="6">
    <source>
        <dbReference type="Proteomes" id="UP000095605"/>
    </source>
</evidence>
<dbReference type="Proteomes" id="UP000095605">
    <property type="component" value="Unassembled WGS sequence"/>
</dbReference>
<dbReference type="InterPro" id="IPR027417">
    <property type="entry name" value="P-loop_NTPase"/>
</dbReference>
<dbReference type="GO" id="GO:0005525">
    <property type="term" value="F:GTP binding"/>
    <property type="evidence" value="ECO:0007669"/>
    <property type="project" value="UniProtKB-KW"/>
</dbReference>
<evidence type="ECO:0000259" key="4">
    <source>
        <dbReference type="PROSITE" id="PS51719"/>
    </source>
</evidence>
<dbReference type="InterPro" id="IPR030379">
    <property type="entry name" value="G_SEPTIN_dom"/>
</dbReference>
<comment type="caution">
    <text evidence="5">The sequence shown here is derived from an EMBL/GenBank/DDBJ whole genome shotgun (WGS) entry which is preliminary data.</text>
</comment>
<keyword evidence="1" id="KW-0547">Nucleotide-binding</keyword>
<gene>
    <name evidence="5" type="ORF">AWRI3578_g23</name>
</gene>
<feature type="region of interest" description="Disordered" evidence="3">
    <location>
        <begin position="1"/>
        <end position="51"/>
    </location>
</feature>
<keyword evidence="2" id="KW-0175">Coiled coil</keyword>
<dbReference type="SUPFAM" id="SSF52540">
    <property type="entry name" value="P-loop containing nucleoside triphosphate hydrolases"/>
    <property type="match status" value="1"/>
</dbReference>
<dbReference type="PANTHER" id="PTHR18884">
    <property type="entry name" value="SEPTIN"/>
    <property type="match status" value="1"/>
</dbReference>
<sequence>MNTADLNTPISSNSHIDTLNSTTTQTEYEENTARPVIETSSSSNPEQALGTSVSDDFARITHQLNQQQLGSEANQQQVLNNNVVSPIDGNNASVQGELLDTGSISKETFNMYNALNNNSSILDSENPLIPIKFPSGGTGKSESMSGIPNLLNGGFLKKSSSKIGSALSKASSGLVASANSLTKQSPMTKVFTGTSFESFKFKELEDRVISNYSSNEIITNDDITSNKALEEQEEKPNEPVSTSNNLWRLNEGEINIDSKTLMKLNPSMDIGLENLPKQRLSKVFKHPNKSIPYTEKTSSNNMVNLMVVGQQGMGKSTFVNTLFQNEILKTGIDFQNEYFDSGSKIAKKRLFEEYSDPLNEDTPTTTKIQKTYVMLEEGNVNLKLCIIDTPGFGDYSDNSFSWVPICEYIDAQYTEYMFNEEQPYRDLLVDSRVHCCLYFINATNKGLTALDVISMQEISKRVNLVPVIAKSDGLTESEMVNFKKDIRETIKVQKIKICDLLLKGDEESMGNEYDYPFGVVGGQYYEEMQTFGRKYRHGFVDVMDERVSDFLKLRKFLVEDKTLDLIEKTAMYYEEWRDKLCLFRYKKMNELIKMKENGEEYEEGAVEKLLIPVIEESKMQKMEGMVFEGEEINKNKLRCYEVYDVINKKYLDRHMIDWDPIFIHKQWELKKAFNSAVYEQDKKFKEWKRTLFNKQSKYNEEIDMMHNKVKAYQRECAKMEEMISNMRMRELRSMHDMKVL</sequence>
<feature type="coiled-coil region" evidence="2">
    <location>
        <begin position="695"/>
        <end position="729"/>
    </location>
</feature>
<reference evidence="6" key="1">
    <citation type="journal article" date="2016" name="Genome Announc.">
        <title>Genome sequences of three species of Hanseniaspora isolated from spontaneous wine fermentations.</title>
        <authorList>
            <person name="Sternes P.R."/>
            <person name="Lee D."/>
            <person name="Kutyna D.R."/>
            <person name="Borneman A.R."/>
        </authorList>
    </citation>
    <scope>NUCLEOTIDE SEQUENCE [LARGE SCALE GENOMIC DNA]</scope>
    <source>
        <strain evidence="6">AWRI3578</strain>
    </source>
</reference>
<comment type="similarity">
    <text evidence="1">Belongs to the TRAFAC class TrmE-Era-EngA-EngB-Septin-like GTPase superfamily. Septin GTPase family.</text>
</comment>
<evidence type="ECO:0000313" key="5">
    <source>
        <dbReference type="EMBL" id="OEJ92192.1"/>
    </source>
</evidence>
<evidence type="ECO:0000256" key="3">
    <source>
        <dbReference type="SAM" id="MobiDB-lite"/>
    </source>
</evidence>
<dbReference type="EMBL" id="LPNL01000001">
    <property type="protein sequence ID" value="OEJ92192.1"/>
    <property type="molecule type" value="Genomic_DNA"/>
</dbReference>
<evidence type="ECO:0000256" key="2">
    <source>
        <dbReference type="SAM" id="Coils"/>
    </source>
</evidence>
<dbReference type="PROSITE" id="PS51719">
    <property type="entry name" value="G_SEPTIN"/>
    <property type="match status" value="1"/>
</dbReference>